<dbReference type="Proteomes" id="UP001162992">
    <property type="component" value="Chromosome 22"/>
</dbReference>
<reference evidence="2" key="1">
    <citation type="journal article" date="2024" name="Proc. Natl. Acad. Sci. U.S.A.">
        <title>Extraordinary preservation of gene collinearity over three hundred million years revealed in homosporous lycophytes.</title>
        <authorList>
            <person name="Li C."/>
            <person name="Wickell D."/>
            <person name="Kuo L.Y."/>
            <person name="Chen X."/>
            <person name="Nie B."/>
            <person name="Liao X."/>
            <person name="Peng D."/>
            <person name="Ji J."/>
            <person name="Jenkins J."/>
            <person name="Williams M."/>
            <person name="Shu S."/>
            <person name="Plott C."/>
            <person name="Barry K."/>
            <person name="Rajasekar S."/>
            <person name="Grimwood J."/>
            <person name="Han X."/>
            <person name="Sun S."/>
            <person name="Hou Z."/>
            <person name="He W."/>
            <person name="Dai G."/>
            <person name="Sun C."/>
            <person name="Schmutz J."/>
            <person name="Leebens-Mack J.H."/>
            <person name="Li F.W."/>
            <person name="Wang L."/>
        </authorList>
    </citation>
    <scope>NUCLEOTIDE SEQUENCE [LARGE SCALE GENOMIC DNA]</scope>
    <source>
        <strain evidence="2">cv. PW_Plant_1</strain>
    </source>
</reference>
<evidence type="ECO:0000313" key="1">
    <source>
        <dbReference type="EMBL" id="KAJ7515547.1"/>
    </source>
</evidence>
<organism evidence="1 2">
    <name type="scientific">Diphasiastrum complanatum</name>
    <name type="common">Issler's clubmoss</name>
    <name type="synonym">Lycopodium complanatum</name>
    <dbReference type="NCBI Taxonomy" id="34168"/>
    <lineage>
        <taxon>Eukaryota</taxon>
        <taxon>Viridiplantae</taxon>
        <taxon>Streptophyta</taxon>
        <taxon>Embryophyta</taxon>
        <taxon>Tracheophyta</taxon>
        <taxon>Lycopodiopsida</taxon>
        <taxon>Lycopodiales</taxon>
        <taxon>Lycopodiaceae</taxon>
        <taxon>Lycopodioideae</taxon>
        <taxon>Diphasiastrum</taxon>
    </lineage>
</organism>
<accession>A0ACC2ADC5</accession>
<proteinExistence type="predicted"/>
<sequence length="367" mass="41240">MMNYSLWKVTYTKQKVQKTKLYHDGILTLKLVASSQCKAILSTEDGAYLDEMFLGRNDEVENGKILEFPFFLVDVCGSLPDGDPLSILNQGVKSARNVEVAKESTARKSSHYYKKARNASTCQPEIIKNNAAEGETGETSSLTSIEEASKESLELPFRNVSQILECLKRPQHVEYGRPDKYESSKITQVLNLEKKAALPTPNAEKRIQLDKHYSNQFALKSLPKGSDGPKKPFAKQLHNLENHIKSSWQKLDSMCKRPQNLLKQVKGFQNAGTTSSSVTCRWPSLQTITAFQEKSCLLLQAQNLPEGPNLGRMFYICPSYSSQCLFLWADSCSADSAVKLSMEEMAKALSVDNIDFYWNCNLFMSTL</sequence>
<name>A0ACC2ADC5_DIPCM</name>
<protein>
    <submittedName>
        <fullName evidence="1">Uncharacterized protein</fullName>
    </submittedName>
</protein>
<dbReference type="EMBL" id="CM055113">
    <property type="protein sequence ID" value="KAJ7515547.1"/>
    <property type="molecule type" value="Genomic_DNA"/>
</dbReference>
<keyword evidence="2" id="KW-1185">Reference proteome</keyword>
<comment type="caution">
    <text evidence="1">The sequence shown here is derived from an EMBL/GenBank/DDBJ whole genome shotgun (WGS) entry which is preliminary data.</text>
</comment>
<evidence type="ECO:0000313" key="2">
    <source>
        <dbReference type="Proteomes" id="UP001162992"/>
    </source>
</evidence>
<gene>
    <name evidence="1" type="ORF">O6H91_22G017300</name>
</gene>